<dbReference type="AlphaFoldDB" id="A0A0R3PHV7"/>
<reference evidence="3" key="1">
    <citation type="submission" date="2017-02" db="UniProtKB">
        <authorList>
            <consortium name="WormBaseParasite"/>
        </authorList>
    </citation>
    <scope>IDENTIFICATION</scope>
</reference>
<gene>
    <name evidence="1" type="ORF">ACOC_LOCUS3935</name>
</gene>
<proteinExistence type="predicted"/>
<protein>
    <submittedName>
        <fullName evidence="1 3">Uncharacterized protein</fullName>
    </submittedName>
</protein>
<accession>A0A0R3PHV7</accession>
<name>A0A0R3PHV7_ANGCS</name>
<reference evidence="1 2" key="2">
    <citation type="submission" date="2018-11" db="EMBL/GenBank/DDBJ databases">
        <authorList>
            <consortium name="Pathogen Informatics"/>
        </authorList>
    </citation>
    <scope>NUCLEOTIDE SEQUENCE [LARGE SCALE GENOMIC DNA]</scope>
    <source>
        <strain evidence="1 2">Costa Rica</strain>
    </source>
</reference>
<dbReference type="WBParaSite" id="ACOC_0000393401-mRNA-1">
    <property type="protein sequence ID" value="ACOC_0000393401-mRNA-1"/>
    <property type="gene ID" value="ACOC_0000393401"/>
</dbReference>
<sequence length="229" mass="25310">MTIAYLCRLCREAIKFSSPEKTWGVAISCNMPFYGRKAASDLNEIFDCFPPIKTDNGNAANSSSGGDKRLGAISALMAGAFVHARTAINPHSPLDSANERQTYLQGRMDCVLQRLASRQYWSTPRSLLHMVARLSDVFRSTRTVRGLDPPRTTHAVSALSQAQSKTLSLATNRSTDLGRRRFNLALRRPDPQHFSMPTVTKSEKKPVACPSAQESLEFKGFCQEGTNLI</sequence>
<evidence type="ECO:0000313" key="3">
    <source>
        <dbReference type="WBParaSite" id="ACOC_0000393401-mRNA-1"/>
    </source>
</evidence>
<dbReference type="EMBL" id="UYYA01001609">
    <property type="protein sequence ID" value="VDM55520.1"/>
    <property type="molecule type" value="Genomic_DNA"/>
</dbReference>
<evidence type="ECO:0000313" key="2">
    <source>
        <dbReference type="Proteomes" id="UP000267027"/>
    </source>
</evidence>
<keyword evidence="2" id="KW-1185">Reference proteome</keyword>
<evidence type="ECO:0000313" key="1">
    <source>
        <dbReference type="EMBL" id="VDM55520.1"/>
    </source>
</evidence>
<dbReference type="Proteomes" id="UP000267027">
    <property type="component" value="Unassembled WGS sequence"/>
</dbReference>
<organism evidence="3">
    <name type="scientific">Angiostrongylus costaricensis</name>
    <name type="common">Nematode worm</name>
    <dbReference type="NCBI Taxonomy" id="334426"/>
    <lineage>
        <taxon>Eukaryota</taxon>
        <taxon>Metazoa</taxon>
        <taxon>Ecdysozoa</taxon>
        <taxon>Nematoda</taxon>
        <taxon>Chromadorea</taxon>
        <taxon>Rhabditida</taxon>
        <taxon>Rhabditina</taxon>
        <taxon>Rhabditomorpha</taxon>
        <taxon>Strongyloidea</taxon>
        <taxon>Metastrongylidae</taxon>
        <taxon>Angiostrongylus</taxon>
    </lineage>
</organism>